<dbReference type="InterPro" id="IPR039740">
    <property type="entry name" value="CNOT10"/>
</dbReference>
<proteinExistence type="inferred from homology"/>
<dbReference type="EMBL" id="LXWW01000038">
    <property type="protein sequence ID" value="OAO17254.1"/>
    <property type="molecule type" value="Genomic_DNA"/>
</dbReference>
<name>A0A196SN11_BLAHN</name>
<keyword evidence="3" id="KW-1185">Reference proteome</keyword>
<organism evidence="2 3">
    <name type="scientific">Blastocystis sp. subtype 1 (strain ATCC 50177 / NandII)</name>
    <dbReference type="NCBI Taxonomy" id="478820"/>
    <lineage>
        <taxon>Eukaryota</taxon>
        <taxon>Sar</taxon>
        <taxon>Stramenopiles</taxon>
        <taxon>Bigyra</taxon>
        <taxon>Opalozoa</taxon>
        <taxon>Opalinata</taxon>
        <taxon>Blastocystidae</taxon>
        <taxon>Blastocystis</taxon>
    </lineage>
</organism>
<dbReference type="PANTHER" id="PTHR12979">
    <property type="entry name" value="CCR4-NOT TRANSCRIPTION COMPLEX SUBUNIT 10"/>
    <property type="match status" value="1"/>
</dbReference>
<comment type="caution">
    <text evidence="2">The sequence shown here is derived from an EMBL/GenBank/DDBJ whole genome shotgun (WGS) entry which is preliminary data.</text>
</comment>
<protein>
    <recommendedName>
        <fullName evidence="4">CCR4-NOT transcription complex subunit 10</fullName>
    </recommendedName>
</protein>
<evidence type="ECO:0008006" key="4">
    <source>
        <dbReference type="Google" id="ProtNLM"/>
    </source>
</evidence>
<dbReference type="Gene3D" id="1.25.40.10">
    <property type="entry name" value="Tetratricopeptide repeat domain"/>
    <property type="match status" value="1"/>
</dbReference>
<dbReference type="InterPro" id="IPR019734">
    <property type="entry name" value="TPR_rpt"/>
</dbReference>
<evidence type="ECO:0000256" key="1">
    <source>
        <dbReference type="ARBA" id="ARBA00010080"/>
    </source>
</evidence>
<dbReference type="OrthoDB" id="10667016at2759"/>
<dbReference type="PANTHER" id="PTHR12979:SF5">
    <property type="entry name" value="CCR4-NOT TRANSCRIPTION COMPLEX SUBUNIT 10"/>
    <property type="match status" value="1"/>
</dbReference>
<dbReference type="STRING" id="478820.A0A196SN11"/>
<comment type="similarity">
    <text evidence="1">Belongs to the CNOT10 family.</text>
</comment>
<dbReference type="GO" id="GO:0030014">
    <property type="term" value="C:CCR4-NOT complex"/>
    <property type="evidence" value="ECO:0007669"/>
    <property type="project" value="InterPro"/>
</dbReference>
<sequence>MLDKDDELLQAYLCFKKRDYSACLREMESDAFDKESIAVQHNQSIVSFLRDNSKNYDDLYQSLDCLLKKIQDVPNENAKSSLLSISIIKYNMAVLLSLQQRYDETVALLSSILEENRKVESSIQLRCYLLLVEAIFSIYRIRGETKEWLHEKCYPAFTQIETLLKEPFPDFVKNRIQFRYHIFRTLYFLEQGSVKGVKKEVKSSSDFYLLFSADSPAAYLDRVRDSLQSQSCLYTLALDGLEPTATIDGYLPSLLKTRLEFRRGNWSKILSVLNQVYEEDARFPGAAPAKDSFYYTMLSSVYCSSGMLHLARHTLARAVQLAQAEGADRAMLGTLLKNLSLLCLMLHDLEPARQHLRQALRLLPDNPVLWFRYAETCRLLATDATAAVPVPALRDGLPMSTRVRAPTHSVSYLCTMKEAVLGYTTAVELFAARRETTTLVAACRLQLAAIQLGGRRRRR</sequence>
<accession>A0A196SN11</accession>
<dbReference type="SUPFAM" id="SSF48452">
    <property type="entry name" value="TPR-like"/>
    <property type="match status" value="1"/>
</dbReference>
<evidence type="ECO:0000313" key="2">
    <source>
        <dbReference type="EMBL" id="OAO17254.1"/>
    </source>
</evidence>
<dbReference type="AlphaFoldDB" id="A0A196SN11"/>
<gene>
    <name evidence="2" type="ORF">AV274_1016</name>
</gene>
<dbReference type="GO" id="GO:0006402">
    <property type="term" value="P:mRNA catabolic process"/>
    <property type="evidence" value="ECO:0007669"/>
    <property type="project" value="TreeGrafter"/>
</dbReference>
<dbReference type="GO" id="GO:0017148">
    <property type="term" value="P:negative regulation of translation"/>
    <property type="evidence" value="ECO:0007669"/>
    <property type="project" value="TreeGrafter"/>
</dbReference>
<dbReference type="SMART" id="SM00028">
    <property type="entry name" value="TPR"/>
    <property type="match status" value="2"/>
</dbReference>
<evidence type="ECO:0000313" key="3">
    <source>
        <dbReference type="Proteomes" id="UP000078348"/>
    </source>
</evidence>
<dbReference type="InterPro" id="IPR011990">
    <property type="entry name" value="TPR-like_helical_dom_sf"/>
</dbReference>
<dbReference type="Pfam" id="PF13424">
    <property type="entry name" value="TPR_12"/>
    <property type="match status" value="1"/>
</dbReference>
<reference evidence="2 3" key="1">
    <citation type="submission" date="2016-05" db="EMBL/GenBank/DDBJ databases">
        <title>Nuclear genome of Blastocystis sp. subtype 1 NandII.</title>
        <authorList>
            <person name="Gentekaki E."/>
            <person name="Curtis B."/>
            <person name="Stairs C."/>
            <person name="Eme L."/>
            <person name="Herman E."/>
            <person name="Klimes V."/>
            <person name="Arias M.C."/>
            <person name="Elias M."/>
            <person name="Hilliou F."/>
            <person name="Klute M."/>
            <person name="Malik S.-B."/>
            <person name="Pightling A."/>
            <person name="Rachubinski R."/>
            <person name="Salas D."/>
            <person name="Schlacht A."/>
            <person name="Suga H."/>
            <person name="Archibald J."/>
            <person name="Ball S.G."/>
            <person name="Clark G."/>
            <person name="Dacks J."/>
            <person name="Van Der Giezen M."/>
            <person name="Tsaousis A."/>
            <person name="Roger A."/>
        </authorList>
    </citation>
    <scope>NUCLEOTIDE SEQUENCE [LARGE SCALE GENOMIC DNA]</scope>
    <source>
        <strain evidence="3">ATCC 50177 / NandII</strain>
    </source>
</reference>
<dbReference type="Proteomes" id="UP000078348">
    <property type="component" value="Unassembled WGS sequence"/>
</dbReference>